<sequence>MDKLKKIKTDVITPEAQDAGFHSFPSEDGKGATIHKKTLGIVGGALLAPLVFLGIFAVLPGLGAYNSAKTLMVSAKELQDATQSQDLDKMTSSLSKVKSDLQALDGNMNRLGWIKVVPYFGSYIADAQSASRGGLAGIEAGEIIIKTAEPYSDILGLNGGEQALDGTQTAEDRINFIVETVESIVPQLDSISAKTGKMVEEFDKIDPNRYPEYFQGKPVRKTIREGKEMINSMHELVTGGKPVLEKAPYLLGIDNERTYLLLFQNDKELRPTGGFMTAYAIVKVKNGKFEQVASNDIYNLDNKLKNKAPAPEAIKKYLPLVNTWNMRDMNLSPDFKVSMDTFKESYDKTKSPQVDGIVALDTALAVEILRVMGGIGVPGFGNFYAEDNPRCNCPGVIYELESYADVAGPIVWDDISGKIVYKPPHSDNRKAILGPLMNSILANAMGQPKEKIPGLFQAGFNSLLEKHVLFYFGESDVQKAMESFNLAGRIKDYPEGDYLHINDTNFAGAKSNLYVQQEVALSVEPGKDGNTNTLTIKYKNPQKADGWLNGVYRDWVRVYVPKGSTIIDSTGSEVAVTTSEDLGKTVFEGFFTLRPEGVEELKFKYKTPVTSKDGYKILVQKQSGTNANPYTVSVNGQKEDFNLKTDKEFRF</sequence>
<evidence type="ECO:0000256" key="1">
    <source>
        <dbReference type="SAM" id="Phobius"/>
    </source>
</evidence>
<dbReference type="EMBL" id="MHCC01000013">
    <property type="protein sequence ID" value="OGY13582.1"/>
    <property type="molecule type" value="Genomic_DNA"/>
</dbReference>
<reference evidence="2 3" key="1">
    <citation type="journal article" date="2016" name="Nat. Commun.">
        <title>Thousands of microbial genomes shed light on interconnected biogeochemical processes in an aquifer system.</title>
        <authorList>
            <person name="Anantharaman K."/>
            <person name="Brown C.T."/>
            <person name="Hug L.A."/>
            <person name="Sharon I."/>
            <person name="Castelle C.J."/>
            <person name="Probst A.J."/>
            <person name="Thomas B.C."/>
            <person name="Singh A."/>
            <person name="Wilkins M.J."/>
            <person name="Karaoz U."/>
            <person name="Brodie E.L."/>
            <person name="Williams K.H."/>
            <person name="Hubbard S.S."/>
            <person name="Banfield J.F."/>
        </authorList>
    </citation>
    <scope>NUCLEOTIDE SEQUENCE [LARGE SCALE GENOMIC DNA]</scope>
</reference>
<feature type="transmembrane region" description="Helical" evidence="1">
    <location>
        <begin position="39"/>
        <end position="62"/>
    </location>
</feature>
<gene>
    <name evidence="2" type="ORF">A3A77_04305</name>
</gene>
<evidence type="ECO:0000313" key="3">
    <source>
        <dbReference type="Proteomes" id="UP000178659"/>
    </source>
</evidence>
<protein>
    <recommendedName>
        <fullName evidence="4">DUF4012 domain-containing protein</fullName>
    </recommendedName>
</protein>
<keyword evidence="1" id="KW-0472">Membrane</keyword>
<dbReference type="InterPro" id="IPR025101">
    <property type="entry name" value="DUF4012"/>
</dbReference>
<organism evidence="2 3">
    <name type="scientific">Candidatus Blackburnbacteria bacterium RIFCSPLOWO2_01_FULL_40_20</name>
    <dbReference type="NCBI Taxonomy" id="1797519"/>
    <lineage>
        <taxon>Bacteria</taxon>
        <taxon>Candidatus Blackburniibacteriota</taxon>
    </lineage>
</organism>
<proteinExistence type="predicted"/>
<evidence type="ECO:0000313" key="2">
    <source>
        <dbReference type="EMBL" id="OGY13582.1"/>
    </source>
</evidence>
<evidence type="ECO:0008006" key="4">
    <source>
        <dbReference type="Google" id="ProtNLM"/>
    </source>
</evidence>
<name>A0A1G1VEF9_9BACT</name>
<keyword evidence="1" id="KW-0812">Transmembrane</keyword>
<dbReference type="Pfam" id="PF13196">
    <property type="entry name" value="DUF4012"/>
    <property type="match status" value="1"/>
</dbReference>
<accession>A0A1G1VEF9</accession>
<comment type="caution">
    <text evidence="2">The sequence shown here is derived from an EMBL/GenBank/DDBJ whole genome shotgun (WGS) entry which is preliminary data.</text>
</comment>
<dbReference type="Proteomes" id="UP000178659">
    <property type="component" value="Unassembled WGS sequence"/>
</dbReference>
<dbReference type="AlphaFoldDB" id="A0A1G1VEF9"/>
<keyword evidence="1" id="KW-1133">Transmembrane helix</keyword>